<organism evidence="1 2">
    <name type="scientific">Microbacterium gawkjiense</name>
    <dbReference type="NCBI Taxonomy" id="3067309"/>
    <lineage>
        <taxon>Bacteria</taxon>
        <taxon>Bacillati</taxon>
        <taxon>Actinomycetota</taxon>
        <taxon>Actinomycetes</taxon>
        <taxon>Micrococcales</taxon>
        <taxon>Microbacteriaceae</taxon>
        <taxon>Microbacterium</taxon>
    </lineage>
</organism>
<keyword evidence="2" id="KW-1185">Reference proteome</keyword>
<evidence type="ECO:0000313" key="2">
    <source>
        <dbReference type="Proteomes" id="UP001251849"/>
    </source>
</evidence>
<dbReference type="RefSeq" id="WP_311863427.1">
    <property type="nucleotide sequence ID" value="NZ_JAUZVV010000003.1"/>
</dbReference>
<dbReference type="EMBL" id="JAUZVV010000003">
    <property type="protein sequence ID" value="MDT3318110.1"/>
    <property type="molecule type" value="Genomic_DNA"/>
</dbReference>
<proteinExistence type="predicted"/>
<comment type="caution">
    <text evidence="1">The sequence shown here is derived from an EMBL/GenBank/DDBJ whole genome shotgun (WGS) entry which is preliminary data.</text>
</comment>
<dbReference type="Proteomes" id="UP001251849">
    <property type="component" value="Unassembled WGS sequence"/>
</dbReference>
<evidence type="ECO:0000313" key="1">
    <source>
        <dbReference type="EMBL" id="MDT3318110.1"/>
    </source>
</evidence>
<gene>
    <name evidence="1" type="ORF">Q9S71_14880</name>
</gene>
<accession>A0ABU3GEZ7</accession>
<reference evidence="1 2" key="1">
    <citation type="submission" date="2023-08" db="EMBL/GenBank/DDBJ databases">
        <title>Microbacterium aquilitoris sp. nov. and Microbacterium gwkjibeachense sp. nov., isolated from beach.</title>
        <authorList>
            <person name="Lee S.D."/>
            <person name="Yang H."/>
            <person name="Kim I."/>
        </authorList>
    </citation>
    <scope>NUCLEOTIDE SEQUENCE [LARGE SCALE GENOMIC DNA]</scope>
    <source>
        <strain evidence="1 2">KSW4-11</strain>
    </source>
</reference>
<protein>
    <submittedName>
        <fullName evidence="1">Uncharacterized protein</fullName>
    </submittedName>
</protein>
<name>A0ABU3GEZ7_9MICO</name>
<sequence length="122" mass="14126">MALIKRPHPDRSLDRFDRGAGVLSSEHGFEGHVFTARSSFWSPFSPLRLQWWIFYVVVWSDSVWEPVTEDYPPFTAVNEMKDGYLIVDSEDPSRAGRYEVRWLTTEEAIAARTVWSVGDNLM</sequence>